<dbReference type="EMBL" id="JARKIE010000104">
    <property type="protein sequence ID" value="KAJ7683847.1"/>
    <property type="molecule type" value="Genomic_DNA"/>
</dbReference>
<protein>
    <submittedName>
        <fullName evidence="1">Uncharacterized protein</fullName>
    </submittedName>
</protein>
<sequence>MASACAKIDDRLWRLQNETGDMAVFFNDRIAEFNDTLRDDALTSRDVVAIAQRVDAHGNGTVAELVRASNQRTQNAAASAVAFGGITSRVHGIESTAVAHLTTSVGILQANVDSLRASVEALVALSTTAPPQTAVVAPTASAAPAPSAPPATPALMDDDSEQTRMLFAQFLAANGKRAREADVDDTLRNTRPRTSEPAQPVQPVLVNPPPIVYTPVCQPPTSGALPTLAATGAAAVHAPVAAPLPALAAAPAPVAVSTPTPAHSVSASGPYPNLSIIFGSFGISSNILQTRSRLPRRQMH</sequence>
<evidence type="ECO:0000313" key="2">
    <source>
        <dbReference type="Proteomes" id="UP001221757"/>
    </source>
</evidence>
<evidence type="ECO:0000313" key="1">
    <source>
        <dbReference type="EMBL" id="KAJ7683847.1"/>
    </source>
</evidence>
<gene>
    <name evidence="1" type="ORF">B0H17DRAFT_1073452</name>
</gene>
<keyword evidence="2" id="KW-1185">Reference proteome</keyword>
<organism evidence="1 2">
    <name type="scientific">Mycena rosella</name>
    <name type="common">Pink bonnet</name>
    <name type="synonym">Agaricus rosellus</name>
    <dbReference type="NCBI Taxonomy" id="1033263"/>
    <lineage>
        <taxon>Eukaryota</taxon>
        <taxon>Fungi</taxon>
        <taxon>Dikarya</taxon>
        <taxon>Basidiomycota</taxon>
        <taxon>Agaricomycotina</taxon>
        <taxon>Agaricomycetes</taxon>
        <taxon>Agaricomycetidae</taxon>
        <taxon>Agaricales</taxon>
        <taxon>Marasmiineae</taxon>
        <taxon>Mycenaceae</taxon>
        <taxon>Mycena</taxon>
    </lineage>
</organism>
<proteinExistence type="predicted"/>
<accession>A0AAD7GFH6</accession>
<dbReference type="Proteomes" id="UP001221757">
    <property type="component" value="Unassembled WGS sequence"/>
</dbReference>
<reference evidence="1" key="1">
    <citation type="submission" date="2023-03" db="EMBL/GenBank/DDBJ databases">
        <title>Massive genome expansion in bonnet fungi (Mycena s.s.) driven by repeated elements and novel gene families across ecological guilds.</title>
        <authorList>
            <consortium name="Lawrence Berkeley National Laboratory"/>
            <person name="Harder C.B."/>
            <person name="Miyauchi S."/>
            <person name="Viragh M."/>
            <person name="Kuo A."/>
            <person name="Thoen E."/>
            <person name="Andreopoulos B."/>
            <person name="Lu D."/>
            <person name="Skrede I."/>
            <person name="Drula E."/>
            <person name="Henrissat B."/>
            <person name="Morin E."/>
            <person name="Kohler A."/>
            <person name="Barry K."/>
            <person name="LaButti K."/>
            <person name="Morin E."/>
            <person name="Salamov A."/>
            <person name="Lipzen A."/>
            <person name="Mereny Z."/>
            <person name="Hegedus B."/>
            <person name="Baldrian P."/>
            <person name="Stursova M."/>
            <person name="Weitz H."/>
            <person name="Taylor A."/>
            <person name="Grigoriev I.V."/>
            <person name="Nagy L.G."/>
            <person name="Martin F."/>
            <person name="Kauserud H."/>
        </authorList>
    </citation>
    <scope>NUCLEOTIDE SEQUENCE</scope>
    <source>
        <strain evidence="1">CBHHK067</strain>
    </source>
</reference>
<comment type="caution">
    <text evidence="1">The sequence shown here is derived from an EMBL/GenBank/DDBJ whole genome shotgun (WGS) entry which is preliminary data.</text>
</comment>
<name>A0AAD7GFH6_MYCRO</name>
<dbReference type="AlphaFoldDB" id="A0AAD7GFH6"/>